<evidence type="ECO:0000313" key="1">
    <source>
        <dbReference type="EMBL" id="ALI35744.1"/>
    </source>
</evidence>
<gene>
    <name evidence="1" type="ORF">NMY3_01541</name>
</gene>
<accession>A0A654LWA2</accession>
<keyword evidence="2" id="KW-1185">Reference proteome</keyword>
<dbReference type="Proteomes" id="UP000058925">
    <property type="component" value="Chromosome"/>
</dbReference>
<sequence>MLPYQNSKMLYTNNFENLTKNDDDSIILVYLTISTLTERQVFESLFFN</sequence>
<evidence type="ECO:0000313" key="2">
    <source>
        <dbReference type="Proteomes" id="UP000058925"/>
    </source>
</evidence>
<proteinExistence type="predicted"/>
<name>A0A654LWA2_9ARCH</name>
<organism evidence="1 2">
    <name type="scientific">Candidatus Nitrosocosmicus oleophilus</name>
    <dbReference type="NCBI Taxonomy" id="1353260"/>
    <lineage>
        <taxon>Archaea</taxon>
        <taxon>Nitrososphaerota</taxon>
        <taxon>Nitrososphaeria</taxon>
        <taxon>Nitrososphaerales</taxon>
        <taxon>Nitrososphaeraceae</taxon>
        <taxon>Candidatus Nitrosocosmicus</taxon>
    </lineage>
</organism>
<dbReference type="EMBL" id="CP012850">
    <property type="protein sequence ID" value="ALI35744.1"/>
    <property type="molecule type" value="Genomic_DNA"/>
</dbReference>
<dbReference type="AlphaFoldDB" id="A0A654LWA2"/>
<protein>
    <submittedName>
        <fullName evidence="1">Uncharacterized protein</fullName>
    </submittedName>
</protein>
<reference evidence="2" key="1">
    <citation type="submission" date="2015-10" db="EMBL/GenBank/DDBJ databases">
        <title>Niche specialization of a soil ammonia-oxidizing archaeon, Candidatus Nitrosocosmicus oleophilus.</title>
        <authorList>
            <person name="Jung M.-Y."/>
            <person name="Rhee S.-K."/>
        </authorList>
    </citation>
    <scope>NUCLEOTIDE SEQUENCE [LARGE SCALE GENOMIC DNA]</scope>
    <source>
        <strain evidence="2">MY3</strain>
    </source>
</reference>
<dbReference type="KEGG" id="taa:NMY3_01541"/>